<comment type="similarity">
    <text evidence="2">Belongs to the MotB family.</text>
</comment>
<accession>A0A926EVF3</accession>
<proteinExistence type="inferred from homology"/>
<comment type="caution">
    <text evidence="9">The sequence shown here is derived from an EMBL/GenBank/DDBJ whole genome shotgun (WGS) entry which is preliminary data.</text>
</comment>
<evidence type="ECO:0000256" key="4">
    <source>
        <dbReference type="ARBA" id="ARBA00022692"/>
    </source>
</evidence>
<sequence length="256" mass="28483">MSKRGFKKKDNGGSPSWLTTYSDLMSLLLTFFILLFSMSTVDAKKFKDIAYSLQSVLTGLGGPYPIEGGTINDIEIPNVEHIGEDDEIDFESLPEEVQEMYGRVVDYIGDNELEAKVTVNANRRGVFVDIKEAILFEPGKAELKESGLQVLKRLEGLVNDFDNELVIEGHTDDVPMNSRQYPSNWELSTARAVTVVRYLIDEENVAPNRLSAVGYGEYRPIVPNDSAANRSTNRRVNILIIINGEGEINGSTNDSQ</sequence>
<dbReference type="Pfam" id="PF13677">
    <property type="entry name" value="MotB_plug"/>
    <property type="match status" value="1"/>
</dbReference>
<keyword evidence="6 7" id="KW-0472">Membrane</keyword>
<dbReference type="AlphaFoldDB" id="A0A926EVF3"/>
<dbReference type="InterPro" id="IPR050330">
    <property type="entry name" value="Bact_OuterMem_StrucFunc"/>
</dbReference>
<keyword evidence="5" id="KW-1133">Transmembrane helix</keyword>
<evidence type="ECO:0000256" key="2">
    <source>
        <dbReference type="ARBA" id="ARBA00008914"/>
    </source>
</evidence>
<dbReference type="Gene3D" id="3.30.1330.60">
    <property type="entry name" value="OmpA-like domain"/>
    <property type="match status" value="1"/>
</dbReference>
<organism evidence="9 10">
    <name type="scientific">Paratissierella segnis</name>
    <dbReference type="NCBI Taxonomy" id="2763679"/>
    <lineage>
        <taxon>Bacteria</taxon>
        <taxon>Bacillati</taxon>
        <taxon>Bacillota</taxon>
        <taxon>Tissierellia</taxon>
        <taxon>Tissierellales</taxon>
        <taxon>Tissierellaceae</taxon>
        <taxon>Paratissierella</taxon>
    </lineage>
</organism>
<keyword evidence="4" id="KW-0812">Transmembrane</keyword>
<dbReference type="InterPro" id="IPR006665">
    <property type="entry name" value="OmpA-like"/>
</dbReference>
<dbReference type="RefSeq" id="WP_262429784.1">
    <property type="nucleotide sequence ID" value="NZ_JACRTG010000018.1"/>
</dbReference>
<gene>
    <name evidence="9" type="ORF">H8707_08790</name>
</gene>
<dbReference type="SUPFAM" id="SSF103088">
    <property type="entry name" value="OmpA-like"/>
    <property type="match status" value="1"/>
</dbReference>
<keyword evidence="3" id="KW-1003">Cell membrane</keyword>
<dbReference type="GO" id="GO:0005886">
    <property type="term" value="C:plasma membrane"/>
    <property type="evidence" value="ECO:0007669"/>
    <property type="project" value="UniProtKB-SubCell"/>
</dbReference>
<dbReference type="CDD" id="cd07185">
    <property type="entry name" value="OmpA_C-like"/>
    <property type="match status" value="1"/>
</dbReference>
<dbReference type="InterPro" id="IPR025713">
    <property type="entry name" value="MotB-like_N_dom"/>
</dbReference>
<evidence type="ECO:0000313" key="9">
    <source>
        <dbReference type="EMBL" id="MBC8588336.1"/>
    </source>
</evidence>
<dbReference type="EMBL" id="JACRTG010000018">
    <property type="protein sequence ID" value="MBC8588336.1"/>
    <property type="molecule type" value="Genomic_DNA"/>
</dbReference>
<feature type="domain" description="OmpA-like" evidence="8">
    <location>
        <begin position="123"/>
        <end position="244"/>
    </location>
</feature>
<protein>
    <submittedName>
        <fullName evidence="9">OmpA family protein</fullName>
    </submittedName>
</protein>
<dbReference type="InterPro" id="IPR036737">
    <property type="entry name" value="OmpA-like_sf"/>
</dbReference>
<dbReference type="Proteomes" id="UP000601171">
    <property type="component" value="Unassembled WGS sequence"/>
</dbReference>
<evidence type="ECO:0000256" key="7">
    <source>
        <dbReference type="PROSITE-ProRule" id="PRU00473"/>
    </source>
</evidence>
<comment type="subcellular location">
    <subcellularLocation>
        <location evidence="1">Cell membrane</location>
        <topology evidence="1">Single-pass membrane protein</topology>
    </subcellularLocation>
</comment>
<reference evidence="9" key="1">
    <citation type="submission" date="2020-08" db="EMBL/GenBank/DDBJ databases">
        <title>Genome public.</title>
        <authorList>
            <person name="Liu C."/>
            <person name="Sun Q."/>
        </authorList>
    </citation>
    <scope>NUCLEOTIDE SEQUENCE</scope>
    <source>
        <strain evidence="9">BX21</strain>
    </source>
</reference>
<keyword evidence="10" id="KW-1185">Reference proteome</keyword>
<evidence type="ECO:0000256" key="3">
    <source>
        <dbReference type="ARBA" id="ARBA00022475"/>
    </source>
</evidence>
<evidence type="ECO:0000313" key="10">
    <source>
        <dbReference type="Proteomes" id="UP000601171"/>
    </source>
</evidence>
<dbReference type="Pfam" id="PF00691">
    <property type="entry name" value="OmpA"/>
    <property type="match status" value="1"/>
</dbReference>
<evidence type="ECO:0000256" key="5">
    <source>
        <dbReference type="ARBA" id="ARBA00022989"/>
    </source>
</evidence>
<evidence type="ECO:0000256" key="1">
    <source>
        <dbReference type="ARBA" id="ARBA00004162"/>
    </source>
</evidence>
<evidence type="ECO:0000259" key="8">
    <source>
        <dbReference type="PROSITE" id="PS51123"/>
    </source>
</evidence>
<dbReference type="PANTHER" id="PTHR30329:SF21">
    <property type="entry name" value="LIPOPROTEIN YIAD-RELATED"/>
    <property type="match status" value="1"/>
</dbReference>
<evidence type="ECO:0000256" key="6">
    <source>
        <dbReference type="ARBA" id="ARBA00023136"/>
    </source>
</evidence>
<dbReference type="PROSITE" id="PS51123">
    <property type="entry name" value="OMPA_2"/>
    <property type="match status" value="1"/>
</dbReference>
<dbReference type="PANTHER" id="PTHR30329">
    <property type="entry name" value="STATOR ELEMENT OF FLAGELLAR MOTOR COMPLEX"/>
    <property type="match status" value="1"/>
</dbReference>
<name>A0A926EVF3_9FIRM</name>